<dbReference type="Gene3D" id="3.20.20.100">
    <property type="entry name" value="NADP-dependent oxidoreductase domain"/>
    <property type="match status" value="1"/>
</dbReference>
<organism evidence="5 6">
    <name type="scientific">Nocardioides pinisoli</name>
    <dbReference type="NCBI Taxonomy" id="2950279"/>
    <lineage>
        <taxon>Bacteria</taxon>
        <taxon>Bacillati</taxon>
        <taxon>Actinomycetota</taxon>
        <taxon>Actinomycetes</taxon>
        <taxon>Propionibacteriales</taxon>
        <taxon>Nocardioidaceae</taxon>
        <taxon>Nocardioides</taxon>
    </lineage>
</organism>
<dbReference type="PANTHER" id="PTHR43827">
    <property type="entry name" value="2,5-DIKETO-D-GLUCONIC ACID REDUCTASE"/>
    <property type="match status" value="1"/>
</dbReference>
<dbReference type="InterPro" id="IPR020471">
    <property type="entry name" value="AKR"/>
</dbReference>
<keyword evidence="6" id="KW-1185">Reference proteome</keyword>
<dbReference type="PROSITE" id="PS00798">
    <property type="entry name" value="ALDOKETO_REDUCTASE_1"/>
    <property type="match status" value="1"/>
</dbReference>
<dbReference type="CDD" id="cd19071">
    <property type="entry name" value="AKR_AKR1-5-like"/>
    <property type="match status" value="1"/>
</dbReference>
<sequence>MTHEPAAPQLPRQTLTLSGGADIPLLGFGTWQITGDDAVRATSAALEAGYRHLDTATVYGNEAEVGRALAESGVPRDEVFVTTKCPPDDAGNELDTLHRSLELLQLDHVDLWLIHWPGAGSVNADMWRAFVKAREAGLARAIGVSNFDAELLDEVTEATGEAPAINQVRWSPLLFDATVLAEHRARGVAVEGYSALRGGTLEHPAITAIADRVGRTPAQVIIRWHLQHEVVVIPKSVDAERIRSNADVAGFSLGDEDMAALDAVGGR</sequence>
<name>A0ABT1L251_9ACTN</name>
<dbReference type="InterPro" id="IPR036812">
    <property type="entry name" value="NAD(P)_OxRdtase_dom_sf"/>
</dbReference>
<dbReference type="Proteomes" id="UP001204524">
    <property type="component" value="Unassembled WGS sequence"/>
</dbReference>
<gene>
    <name evidence="5" type="ORF">NCI01_20035</name>
</gene>
<evidence type="ECO:0000256" key="1">
    <source>
        <dbReference type="ARBA" id="ARBA00007905"/>
    </source>
</evidence>
<dbReference type="PANTHER" id="PTHR43827:SF3">
    <property type="entry name" value="NADP-DEPENDENT OXIDOREDUCTASE DOMAIN-CONTAINING PROTEIN"/>
    <property type="match status" value="1"/>
</dbReference>
<evidence type="ECO:0000256" key="2">
    <source>
        <dbReference type="ARBA" id="ARBA00022857"/>
    </source>
</evidence>
<proteinExistence type="inferred from homology"/>
<dbReference type="PIRSF" id="PIRSF000097">
    <property type="entry name" value="AKR"/>
    <property type="match status" value="1"/>
</dbReference>
<evidence type="ECO:0000256" key="3">
    <source>
        <dbReference type="ARBA" id="ARBA00023002"/>
    </source>
</evidence>
<feature type="domain" description="NADP-dependent oxidoreductase" evidence="4">
    <location>
        <begin position="26"/>
        <end position="264"/>
    </location>
</feature>
<dbReference type="EMBL" id="JANARS010000011">
    <property type="protein sequence ID" value="MCP3424097.1"/>
    <property type="molecule type" value="Genomic_DNA"/>
</dbReference>
<comment type="caution">
    <text evidence="5">The sequence shown here is derived from an EMBL/GenBank/DDBJ whole genome shotgun (WGS) entry which is preliminary data.</text>
</comment>
<dbReference type="PROSITE" id="PS00063">
    <property type="entry name" value="ALDOKETO_REDUCTASE_3"/>
    <property type="match status" value="1"/>
</dbReference>
<accession>A0ABT1L251</accession>
<evidence type="ECO:0000259" key="4">
    <source>
        <dbReference type="Pfam" id="PF00248"/>
    </source>
</evidence>
<keyword evidence="3" id="KW-0560">Oxidoreductase</keyword>
<dbReference type="PROSITE" id="PS00062">
    <property type="entry name" value="ALDOKETO_REDUCTASE_2"/>
    <property type="match status" value="1"/>
</dbReference>
<protein>
    <submittedName>
        <fullName evidence="5">Aldo/keto reductase</fullName>
    </submittedName>
</protein>
<keyword evidence="2" id="KW-0521">NADP</keyword>
<dbReference type="InterPro" id="IPR023210">
    <property type="entry name" value="NADP_OxRdtase_dom"/>
</dbReference>
<reference evidence="5 6" key="1">
    <citation type="submission" date="2022-06" db="EMBL/GenBank/DDBJ databases">
        <authorList>
            <person name="So Y."/>
        </authorList>
    </citation>
    <scope>NUCLEOTIDE SEQUENCE [LARGE SCALE GENOMIC DNA]</scope>
    <source>
        <strain evidence="5 6">STR3</strain>
    </source>
</reference>
<evidence type="ECO:0000313" key="5">
    <source>
        <dbReference type="EMBL" id="MCP3424097.1"/>
    </source>
</evidence>
<comment type="similarity">
    <text evidence="1">Belongs to the aldo/keto reductase family.</text>
</comment>
<dbReference type="Pfam" id="PF00248">
    <property type="entry name" value="Aldo_ket_red"/>
    <property type="match status" value="1"/>
</dbReference>
<dbReference type="PRINTS" id="PR00069">
    <property type="entry name" value="ALDKETRDTASE"/>
</dbReference>
<dbReference type="InterPro" id="IPR018170">
    <property type="entry name" value="Aldo/ket_reductase_CS"/>
</dbReference>
<dbReference type="SUPFAM" id="SSF51430">
    <property type="entry name" value="NAD(P)-linked oxidoreductase"/>
    <property type="match status" value="1"/>
</dbReference>
<evidence type="ECO:0000313" key="6">
    <source>
        <dbReference type="Proteomes" id="UP001204524"/>
    </source>
</evidence>
<dbReference type="RefSeq" id="WP_254183258.1">
    <property type="nucleotide sequence ID" value="NZ_JANARS010000011.1"/>
</dbReference>